<keyword evidence="6" id="KW-0808">Transferase</keyword>
<dbReference type="FunFam" id="3.80.10.10:FF:000387">
    <property type="entry name" value="Probable LRR receptor-like serine/threonine-protein kinase At1g06840"/>
    <property type="match status" value="1"/>
</dbReference>
<evidence type="ECO:0000256" key="19">
    <source>
        <dbReference type="PROSITE-ProRule" id="PRU10141"/>
    </source>
</evidence>
<keyword evidence="4" id="KW-0723">Serine/threonine-protein kinase</keyword>
<evidence type="ECO:0000256" key="7">
    <source>
        <dbReference type="ARBA" id="ARBA00022692"/>
    </source>
</evidence>
<evidence type="ECO:0000256" key="12">
    <source>
        <dbReference type="ARBA" id="ARBA00022840"/>
    </source>
</evidence>
<evidence type="ECO:0000313" key="25">
    <source>
        <dbReference type="Proteomes" id="UP001457282"/>
    </source>
</evidence>
<feature type="region of interest" description="Disordered" evidence="20">
    <location>
        <begin position="679"/>
        <end position="706"/>
    </location>
</feature>
<dbReference type="GO" id="GO:0016020">
    <property type="term" value="C:membrane"/>
    <property type="evidence" value="ECO:0007669"/>
    <property type="project" value="UniProtKB-SubCell"/>
</dbReference>
<dbReference type="InterPro" id="IPR003591">
    <property type="entry name" value="Leu-rich_rpt_typical-subtyp"/>
</dbReference>
<name>A0AAW1XAA0_RUBAR</name>
<keyword evidence="13 21" id="KW-1133">Transmembrane helix</keyword>
<evidence type="ECO:0000256" key="8">
    <source>
        <dbReference type="ARBA" id="ARBA00022729"/>
    </source>
</evidence>
<evidence type="ECO:0000256" key="6">
    <source>
        <dbReference type="ARBA" id="ARBA00022679"/>
    </source>
</evidence>
<comment type="catalytic activity">
    <reaction evidence="18">
        <text>L-seryl-[protein] + ATP = O-phospho-L-seryl-[protein] + ADP + H(+)</text>
        <dbReference type="Rhea" id="RHEA:17989"/>
        <dbReference type="Rhea" id="RHEA-COMP:9863"/>
        <dbReference type="Rhea" id="RHEA-COMP:11604"/>
        <dbReference type="ChEBI" id="CHEBI:15378"/>
        <dbReference type="ChEBI" id="CHEBI:29999"/>
        <dbReference type="ChEBI" id="CHEBI:30616"/>
        <dbReference type="ChEBI" id="CHEBI:83421"/>
        <dbReference type="ChEBI" id="CHEBI:456216"/>
        <dbReference type="EC" id="2.7.11.1"/>
    </reaction>
</comment>
<dbReference type="InterPro" id="IPR017441">
    <property type="entry name" value="Protein_kinase_ATP_BS"/>
</dbReference>
<comment type="caution">
    <text evidence="24">The sequence shown here is derived from an EMBL/GenBank/DDBJ whole genome shotgun (WGS) entry which is preliminary data.</text>
</comment>
<comment type="subcellular location">
    <subcellularLocation>
        <location evidence="1">Membrane</location>
        <topology evidence="1">Single-pass type I membrane protein</topology>
    </subcellularLocation>
</comment>
<keyword evidence="11" id="KW-0418">Kinase</keyword>
<dbReference type="AlphaFoldDB" id="A0AAW1XAA0"/>
<dbReference type="PANTHER" id="PTHR45974:SF134">
    <property type="entry name" value="OS01G0960400 PROTEIN"/>
    <property type="match status" value="1"/>
</dbReference>
<dbReference type="InterPro" id="IPR001611">
    <property type="entry name" value="Leu-rich_rpt"/>
</dbReference>
<dbReference type="SMART" id="SM00369">
    <property type="entry name" value="LRR_TYP"/>
    <property type="match status" value="4"/>
</dbReference>
<evidence type="ECO:0000256" key="14">
    <source>
        <dbReference type="ARBA" id="ARBA00023136"/>
    </source>
</evidence>
<keyword evidence="14 21" id="KW-0472">Membrane</keyword>
<evidence type="ECO:0000256" key="18">
    <source>
        <dbReference type="ARBA" id="ARBA00048679"/>
    </source>
</evidence>
<dbReference type="InterPro" id="IPR008271">
    <property type="entry name" value="Ser/Thr_kinase_AS"/>
</dbReference>
<keyword evidence="15" id="KW-0675">Receptor</keyword>
<dbReference type="PROSITE" id="PS00108">
    <property type="entry name" value="PROTEIN_KINASE_ST"/>
    <property type="match status" value="1"/>
</dbReference>
<keyword evidence="25" id="KW-1185">Reference proteome</keyword>
<dbReference type="InterPro" id="IPR000719">
    <property type="entry name" value="Prot_kinase_dom"/>
</dbReference>
<feature type="region of interest" description="Disordered" evidence="20">
    <location>
        <begin position="630"/>
        <end position="652"/>
    </location>
</feature>
<evidence type="ECO:0000256" key="20">
    <source>
        <dbReference type="SAM" id="MobiDB-lite"/>
    </source>
</evidence>
<dbReference type="Pfam" id="PF00069">
    <property type="entry name" value="Pkinase"/>
    <property type="match status" value="1"/>
</dbReference>
<dbReference type="EMBL" id="JBEDUW010000004">
    <property type="protein sequence ID" value="KAK9933597.1"/>
    <property type="molecule type" value="Genomic_DNA"/>
</dbReference>
<evidence type="ECO:0000259" key="23">
    <source>
        <dbReference type="PROSITE" id="PS50011"/>
    </source>
</evidence>
<evidence type="ECO:0000256" key="22">
    <source>
        <dbReference type="SAM" id="SignalP"/>
    </source>
</evidence>
<keyword evidence="16" id="KW-0325">Glycoprotein</keyword>
<evidence type="ECO:0000256" key="2">
    <source>
        <dbReference type="ARBA" id="ARBA00008684"/>
    </source>
</evidence>
<dbReference type="InterPro" id="IPR013210">
    <property type="entry name" value="LRR_N_plant-typ"/>
</dbReference>
<keyword evidence="8 22" id="KW-0732">Signal</keyword>
<dbReference type="Gene3D" id="1.10.510.10">
    <property type="entry name" value="Transferase(Phosphotransferase) domain 1"/>
    <property type="match status" value="1"/>
</dbReference>
<dbReference type="EC" id="2.7.11.1" evidence="3"/>
<keyword evidence="7 21" id="KW-0812">Transmembrane</keyword>
<feature type="transmembrane region" description="Helical" evidence="21">
    <location>
        <begin position="708"/>
        <end position="730"/>
    </location>
</feature>
<evidence type="ECO:0000256" key="21">
    <source>
        <dbReference type="SAM" id="Phobius"/>
    </source>
</evidence>
<dbReference type="SUPFAM" id="SSF56112">
    <property type="entry name" value="Protein kinase-like (PK-like)"/>
    <property type="match status" value="1"/>
</dbReference>
<dbReference type="PROSITE" id="PS00107">
    <property type="entry name" value="PROTEIN_KINASE_ATP"/>
    <property type="match status" value="1"/>
</dbReference>
<dbReference type="Proteomes" id="UP001457282">
    <property type="component" value="Unassembled WGS sequence"/>
</dbReference>
<evidence type="ECO:0000256" key="13">
    <source>
        <dbReference type="ARBA" id="ARBA00022989"/>
    </source>
</evidence>
<keyword evidence="10 19" id="KW-0547">Nucleotide-binding</keyword>
<gene>
    <name evidence="24" type="ORF">M0R45_020788</name>
</gene>
<evidence type="ECO:0000256" key="11">
    <source>
        <dbReference type="ARBA" id="ARBA00022777"/>
    </source>
</evidence>
<dbReference type="GO" id="GO:0005524">
    <property type="term" value="F:ATP binding"/>
    <property type="evidence" value="ECO:0007669"/>
    <property type="project" value="UniProtKB-UniRule"/>
</dbReference>
<proteinExistence type="inferred from homology"/>
<feature type="chain" id="PRO_5043844905" description="non-specific serine/threonine protein kinase" evidence="22">
    <location>
        <begin position="29"/>
        <end position="1093"/>
    </location>
</feature>
<evidence type="ECO:0000313" key="24">
    <source>
        <dbReference type="EMBL" id="KAK9933597.1"/>
    </source>
</evidence>
<dbReference type="GO" id="GO:0004674">
    <property type="term" value="F:protein serine/threonine kinase activity"/>
    <property type="evidence" value="ECO:0007669"/>
    <property type="project" value="UniProtKB-KW"/>
</dbReference>
<evidence type="ECO:0000256" key="16">
    <source>
        <dbReference type="ARBA" id="ARBA00023180"/>
    </source>
</evidence>
<dbReference type="InterPro" id="IPR011009">
    <property type="entry name" value="Kinase-like_dom_sf"/>
</dbReference>
<feature type="domain" description="Protein kinase" evidence="23">
    <location>
        <begin position="773"/>
        <end position="1067"/>
    </location>
</feature>
<dbReference type="FunFam" id="3.30.200.20:FF:000178">
    <property type="entry name" value="serine/threonine-protein kinase PBS1-like"/>
    <property type="match status" value="1"/>
</dbReference>
<dbReference type="Gene3D" id="3.30.200.20">
    <property type="entry name" value="Phosphorylase Kinase, domain 1"/>
    <property type="match status" value="1"/>
</dbReference>
<dbReference type="PROSITE" id="PS50011">
    <property type="entry name" value="PROTEIN_KINASE_DOM"/>
    <property type="match status" value="1"/>
</dbReference>
<keyword evidence="12 19" id="KW-0067">ATP-binding</keyword>
<reference evidence="24 25" key="1">
    <citation type="journal article" date="2023" name="G3 (Bethesda)">
        <title>A chromosome-length genome assembly and annotation of blackberry (Rubus argutus, cv. 'Hillquist').</title>
        <authorList>
            <person name="Bruna T."/>
            <person name="Aryal R."/>
            <person name="Dudchenko O."/>
            <person name="Sargent D.J."/>
            <person name="Mead D."/>
            <person name="Buti M."/>
            <person name="Cavallini A."/>
            <person name="Hytonen T."/>
            <person name="Andres J."/>
            <person name="Pham M."/>
            <person name="Weisz D."/>
            <person name="Mascagni F."/>
            <person name="Usai G."/>
            <person name="Natali L."/>
            <person name="Bassil N."/>
            <person name="Fernandez G.E."/>
            <person name="Lomsadze A."/>
            <person name="Armour M."/>
            <person name="Olukolu B."/>
            <person name="Poorten T."/>
            <person name="Britton C."/>
            <person name="Davik J."/>
            <person name="Ashrafi H."/>
            <person name="Aiden E.L."/>
            <person name="Borodovsky M."/>
            <person name="Worthington M."/>
        </authorList>
    </citation>
    <scope>NUCLEOTIDE SEQUENCE [LARGE SCALE GENOMIC DNA]</scope>
    <source>
        <strain evidence="24">PI 553951</strain>
    </source>
</reference>
<dbReference type="Pfam" id="PF00560">
    <property type="entry name" value="LRR_1"/>
    <property type="match status" value="1"/>
</dbReference>
<dbReference type="PANTHER" id="PTHR45974">
    <property type="entry name" value="RECEPTOR-LIKE PROTEIN 55"/>
    <property type="match status" value="1"/>
</dbReference>
<feature type="binding site" evidence="19">
    <location>
        <position position="803"/>
    </location>
    <ligand>
        <name>ATP</name>
        <dbReference type="ChEBI" id="CHEBI:30616"/>
    </ligand>
</feature>
<dbReference type="Pfam" id="PF13855">
    <property type="entry name" value="LRR_8"/>
    <property type="match status" value="2"/>
</dbReference>
<evidence type="ECO:0000256" key="1">
    <source>
        <dbReference type="ARBA" id="ARBA00004479"/>
    </source>
</evidence>
<protein>
    <recommendedName>
        <fullName evidence="3">non-specific serine/threonine protein kinase</fullName>
        <ecNumber evidence="3">2.7.11.1</ecNumber>
    </recommendedName>
</protein>
<dbReference type="InterPro" id="IPR032675">
    <property type="entry name" value="LRR_dom_sf"/>
</dbReference>
<dbReference type="Pfam" id="PF08263">
    <property type="entry name" value="LRRNT_2"/>
    <property type="match status" value="1"/>
</dbReference>
<evidence type="ECO:0000256" key="9">
    <source>
        <dbReference type="ARBA" id="ARBA00022737"/>
    </source>
</evidence>
<dbReference type="SUPFAM" id="SSF52058">
    <property type="entry name" value="L domain-like"/>
    <property type="match status" value="1"/>
</dbReference>
<comment type="similarity">
    <text evidence="2">Belongs to the protein kinase superfamily. Ser/Thr protein kinase family.</text>
</comment>
<sequence length="1093" mass="121072">MYQPRAWTYVAVLAVCLCWSSLQDGVQHQVITDPAEVAALKAIKESLIDPNKNLSNWNQGDPCTNWTGVWCVDRSLDDGYLHVQELRLANMNLLGTLSPDLGRLSYMITLDFMWNNISGSIPKEIGNITSLELLLLSGNQLSGPLPEELGNLRNLDRIQIDENQISGPLPKSFANLDKTKHFHMNNNSISGQIPPELSRLPNLVHLFLDNNNLSGYLPPEFSDLPNLLILELDNNNFNGSTIPTSYGNMSKLLKLSLRNCNLQGPVPDLSRIPYLQYLDLSRNQLNGSISLGKLSDEITTINLSNNTLTGSIPIDFSGLPQLQRLSIANNSLSGSVPAILWNDTTLNATERLILELQNNKLTEISGITEIPQNVTVWLQGNPICLTGNLDNFCGSEIGDENGSESSTNSTASCPSKSCPPPFENHPVVCFCAVPLLIKYRLKSPGFSDFRPYKSTFEEYLTSSLDLNLGQLDIASYVWENGPRLSMSLKLFPAYGAPTANNSHFFDTSEVQRILGEFTSWKIPDVGLFGPYDLLQITLLDPYTGATATCTSQFTTTNLYAYCTDLPTLSSYLRWTYYAFDSSLANFFTSSSWIAYAINPRGTKMAYILDNGTLNRQDRQRHLRLVQQRNPPNLCHRQGSRKGGYGEPGPGINNTTGLLEKHELLPTNLAAYGPLSLMPTGTINTRGSSPPSPGSSPPSTGSSPPSRDWMIGMSVGISMTILVIVSSIYISRKRILFFFKKDEKAELDVEALIRNYGSLTPKRYRYSNLHKITNSFKDQIGKGGFGTVYKGKLADDDDLLVAVKVLRELEGGGEDFINEVVSIGRSSHVNVVTLVGFCYERDKRALIYEYMPNGSLDKFIHKQGSSSADCSLDYWKTLSKIAVGIARGLEYLHRGCNTRILHFDIKPQNILLDNDLCPKISDFGLAKLCKTKESIITHPGIRGTAGYMAPEVYSRNFGGVSHKSDVYSYGMLVLEMVGARRNLYSQVSESHTSEEFPHYIYKDLELLDNDENIYGATSEEEKEIARKMIIVSLGCIQTIPSDRPSMHKVLEMLEGPLQSLSVPPKPLFISTARYVAEASVTTSEPSELGQGNPF</sequence>
<feature type="signal peptide" evidence="22">
    <location>
        <begin position="1"/>
        <end position="28"/>
    </location>
</feature>
<organism evidence="24 25">
    <name type="scientific">Rubus argutus</name>
    <name type="common">Southern blackberry</name>
    <dbReference type="NCBI Taxonomy" id="59490"/>
    <lineage>
        <taxon>Eukaryota</taxon>
        <taxon>Viridiplantae</taxon>
        <taxon>Streptophyta</taxon>
        <taxon>Embryophyta</taxon>
        <taxon>Tracheophyta</taxon>
        <taxon>Spermatophyta</taxon>
        <taxon>Magnoliopsida</taxon>
        <taxon>eudicotyledons</taxon>
        <taxon>Gunneridae</taxon>
        <taxon>Pentapetalae</taxon>
        <taxon>rosids</taxon>
        <taxon>fabids</taxon>
        <taxon>Rosales</taxon>
        <taxon>Rosaceae</taxon>
        <taxon>Rosoideae</taxon>
        <taxon>Rosoideae incertae sedis</taxon>
        <taxon>Rubus</taxon>
    </lineage>
</organism>
<keyword evidence="5" id="KW-0433">Leucine-rich repeat</keyword>
<comment type="catalytic activity">
    <reaction evidence="17">
        <text>L-threonyl-[protein] + ATP = O-phospho-L-threonyl-[protein] + ADP + H(+)</text>
        <dbReference type="Rhea" id="RHEA:46608"/>
        <dbReference type="Rhea" id="RHEA-COMP:11060"/>
        <dbReference type="Rhea" id="RHEA-COMP:11605"/>
        <dbReference type="ChEBI" id="CHEBI:15378"/>
        <dbReference type="ChEBI" id="CHEBI:30013"/>
        <dbReference type="ChEBI" id="CHEBI:30616"/>
        <dbReference type="ChEBI" id="CHEBI:61977"/>
        <dbReference type="ChEBI" id="CHEBI:456216"/>
        <dbReference type="EC" id="2.7.11.1"/>
    </reaction>
</comment>
<keyword evidence="9" id="KW-0677">Repeat</keyword>
<evidence type="ECO:0000256" key="17">
    <source>
        <dbReference type="ARBA" id="ARBA00047899"/>
    </source>
</evidence>
<evidence type="ECO:0000256" key="4">
    <source>
        <dbReference type="ARBA" id="ARBA00022527"/>
    </source>
</evidence>
<evidence type="ECO:0000256" key="5">
    <source>
        <dbReference type="ARBA" id="ARBA00022614"/>
    </source>
</evidence>
<evidence type="ECO:0000256" key="10">
    <source>
        <dbReference type="ARBA" id="ARBA00022741"/>
    </source>
</evidence>
<evidence type="ECO:0000256" key="3">
    <source>
        <dbReference type="ARBA" id="ARBA00012513"/>
    </source>
</evidence>
<evidence type="ECO:0000256" key="15">
    <source>
        <dbReference type="ARBA" id="ARBA00023170"/>
    </source>
</evidence>
<dbReference type="Gene3D" id="3.80.10.10">
    <property type="entry name" value="Ribonuclease Inhibitor"/>
    <property type="match status" value="3"/>
</dbReference>
<feature type="compositionally biased region" description="Low complexity" evidence="20">
    <location>
        <begin position="696"/>
        <end position="705"/>
    </location>
</feature>
<accession>A0AAW1XAA0</accession>
<dbReference type="FunFam" id="1.10.510.10:FF:000590">
    <property type="entry name" value="PR5-like receptor kinase"/>
    <property type="match status" value="1"/>
</dbReference>
<dbReference type="SMART" id="SM00220">
    <property type="entry name" value="S_TKc"/>
    <property type="match status" value="1"/>
</dbReference>